<evidence type="ECO:0000313" key="3">
    <source>
        <dbReference type="Proteomes" id="UP000007129"/>
    </source>
</evidence>
<proteinExistence type="predicted"/>
<comment type="caution">
    <text evidence="2">The sequence shown here is derived from an EMBL/GenBank/DDBJ whole genome shotgun (WGS) entry which is preliminary data.</text>
</comment>
<dbReference type="Proteomes" id="UP000007129">
    <property type="component" value="Unassembled WGS sequence"/>
</dbReference>
<evidence type="ECO:0000313" key="2">
    <source>
        <dbReference type="EMBL" id="EKG11505.1"/>
    </source>
</evidence>
<dbReference type="InParanoid" id="K2S495"/>
<dbReference type="AlphaFoldDB" id="K2S495"/>
<protein>
    <submittedName>
        <fullName evidence="2">Uncharacterized protein</fullName>
    </submittedName>
</protein>
<dbReference type="EMBL" id="AHHD01000468">
    <property type="protein sequence ID" value="EKG11505.1"/>
    <property type="molecule type" value="Genomic_DNA"/>
</dbReference>
<dbReference type="HOGENOM" id="CLU_1959992_0_0_1"/>
<feature type="compositionally biased region" description="Basic and acidic residues" evidence="1">
    <location>
        <begin position="44"/>
        <end position="55"/>
    </location>
</feature>
<feature type="compositionally biased region" description="Basic and acidic residues" evidence="1">
    <location>
        <begin position="23"/>
        <end position="35"/>
    </location>
</feature>
<sequence>MAIDVSNAKEVRRLQDEESDVISDGRDMGEMKDTVSPESSGLDSKTEKQKKEAKPRQRQQSKRQASTPGRARPGTKYAACLGKCAVKKREANRLQQKRWSNCGLRVITPQSRTHENGKYSKPRDWLWL</sequence>
<feature type="compositionally biased region" description="Basic and acidic residues" evidence="1">
    <location>
        <begin position="7"/>
        <end position="16"/>
    </location>
</feature>
<reference evidence="2 3" key="1">
    <citation type="journal article" date="2012" name="BMC Genomics">
        <title>Tools to kill: Genome of one of the most destructive plant pathogenic fungi Macrophomina phaseolina.</title>
        <authorList>
            <person name="Islam M.S."/>
            <person name="Haque M.S."/>
            <person name="Islam M.M."/>
            <person name="Emdad E.M."/>
            <person name="Halim A."/>
            <person name="Hossen Q.M.M."/>
            <person name="Hossain M.Z."/>
            <person name="Ahmed B."/>
            <person name="Rahim S."/>
            <person name="Rahman M.S."/>
            <person name="Alam M.M."/>
            <person name="Hou S."/>
            <person name="Wan X."/>
            <person name="Saito J.A."/>
            <person name="Alam M."/>
        </authorList>
    </citation>
    <scope>NUCLEOTIDE SEQUENCE [LARGE SCALE GENOMIC DNA]</scope>
    <source>
        <strain evidence="2 3">MS6</strain>
    </source>
</reference>
<accession>K2S495</accession>
<evidence type="ECO:0000256" key="1">
    <source>
        <dbReference type="SAM" id="MobiDB-lite"/>
    </source>
</evidence>
<organism evidence="2 3">
    <name type="scientific">Macrophomina phaseolina (strain MS6)</name>
    <name type="common">Charcoal rot fungus</name>
    <dbReference type="NCBI Taxonomy" id="1126212"/>
    <lineage>
        <taxon>Eukaryota</taxon>
        <taxon>Fungi</taxon>
        <taxon>Dikarya</taxon>
        <taxon>Ascomycota</taxon>
        <taxon>Pezizomycotina</taxon>
        <taxon>Dothideomycetes</taxon>
        <taxon>Dothideomycetes incertae sedis</taxon>
        <taxon>Botryosphaeriales</taxon>
        <taxon>Botryosphaeriaceae</taxon>
        <taxon>Macrophomina</taxon>
    </lineage>
</organism>
<gene>
    <name evidence="2" type="ORF">MPH_11394</name>
</gene>
<name>K2S495_MACPH</name>
<feature type="region of interest" description="Disordered" evidence="1">
    <location>
        <begin position="1"/>
        <end position="75"/>
    </location>
</feature>
<dbReference type="VEuPathDB" id="FungiDB:MPH_11394"/>